<evidence type="ECO:0000313" key="2">
    <source>
        <dbReference type="Proteomes" id="UP000054771"/>
    </source>
</evidence>
<protein>
    <submittedName>
        <fullName evidence="1">Uncharacterized protein</fullName>
    </submittedName>
</protein>
<dbReference type="OMA" id="TYPAVYV"/>
<accession>A0A0U5CP92</accession>
<organism evidence="1 2">
    <name type="scientific">Aspergillus calidoustus</name>
    <dbReference type="NCBI Taxonomy" id="454130"/>
    <lineage>
        <taxon>Eukaryota</taxon>
        <taxon>Fungi</taxon>
        <taxon>Dikarya</taxon>
        <taxon>Ascomycota</taxon>
        <taxon>Pezizomycotina</taxon>
        <taxon>Eurotiomycetes</taxon>
        <taxon>Eurotiomycetidae</taxon>
        <taxon>Eurotiales</taxon>
        <taxon>Aspergillaceae</taxon>
        <taxon>Aspergillus</taxon>
        <taxon>Aspergillus subgen. Nidulantes</taxon>
    </lineage>
</organism>
<reference evidence="2" key="1">
    <citation type="journal article" date="2016" name="Genome Announc.">
        <title>Draft genome sequences of fungus Aspergillus calidoustus.</title>
        <authorList>
            <person name="Horn F."/>
            <person name="Linde J."/>
            <person name="Mattern D.J."/>
            <person name="Walther G."/>
            <person name="Guthke R."/>
            <person name="Scherlach K."/>
            <person name="Martin K."/>
            <person name="Brakhage A.A."/>
            <person name="Petzke L."/>
            <person name="Valiante V."/>
        </authorList>
    </citation>
    <scope>NUCLEOTIDE SEQUENCE [LARGE SCALE GENOMIC DNA]</scope>
    <source>
        <strain evidence="2">SF006504</strain>
    </source>
</reference>
<name>A0A0U5CP92_ASPCI</name>
<keyword evidence="2" id="KW-1185">Reference proteome</keyword>
<dbReference type="EMBL" id="CDMC01000006">
    <property type="protein sequence ID" value="CEN60928.1"/>
    <property type="molecule type" value="Genomic_DNA"/>
</dbReference>
<dbReference type="Proteomes" id="UP000054771">
    <property type="component" value="Unassembled WGS sequence"/>
</dbReference>
<proteinExistence type="predicted"/>
<dbReference type="AlphaFoldDB" id="A0A0U5CP92"/>
<dbReference type="OrthoDB" id="4474264at2759"/>
<evidence type="ECO:0000313" key="1">
    <source>
        <dbReference type="EMBL" id="CEN60928.1"/>
    </source>
</evidence>
<sequence length="184" mass="19865">MPWKKGIKSSRTPLQIDFSHHQQHTLKLQTKPSLLLQTPPDQLSSLRLKTNQTTTKMKFTISTALLALLASSVSAASIPLEARAGSRTVVLTNEFSGRGTPGVIPTTGTDVSVKGTYPAVYVPSFRVDSVMITSGVVTGAKCVIKGKTRAGKPVQLVEVNGERNYARFPKDADFVPETLQINCV</sequence>
<gene>
    <name evidence="1" type="ORF">ASPCAL07599</name>
</gene>